<evidence type="ECO:0000313" key="1">
    <source>
        <dbReference type="EMBL" id="RVW61729.1"/>
    </source>
</evidence>
<proteinExistence type="predicted"/>
<dbReference type="Proteomes" id="UP000288805">
    <property type="component" value="Unassembled WGS sequence"/>
</dbReference>
<evidence type="ECO:0000313" key="2">
    <source>
        <dbReference type="Proteomes" id="UP000288805"/>
    </source>
</evidence>
<sequence>MIQQDEYRPAAPYRLAGTTYLHLAPQPFTQLEMPLSRAFQRLVEGSLIAPLPPRPPPHPTLPGFRTDLHCAYHQRAGHDTNNCRRVSSILLDNGFALNVCPLVTVIALGFSPSDFGPSTQTVRAYNGTQRTVIGSRHPLTCFLGRPWIHEASAIPSSFHQKVISLEDDSRDMVPMSFDQYNSTLVLSMMRGKSYMPGLGLGHRQQGPREFAFIVDHDISYGLGYTPSEEDARHMVRLHRNRVRACLSGVPFDYPLRPYTFQLADYFTRGSEHAPRTEGVDRVPEAVEIQGIQQALGQMCLSSETTEPPKAMIDASSSPDRASVFCMCFPEEIPDYELPMDLGDGSDGVILPETYMDEMDMIGIGCILDTALRGPHSVFDMFGVSMIDSDDVTLYD</sequence>
<dbReference type="AlphaFoldDB" id="A0A438FP47"/>
<name>A0A438FP47_VITVI</name>
<feature type="non-terminal residue" evidence="1">
    <location>
        <position position="395"/>
    </location>
</feature>
<organism evidence="1 2">
    <name type="scientific">Vitis vinifera</name>
    <name type="common">Grape</name>
    <dbReference type="NCBI Taxonomy" id="29760"/>
    <lineage>
        <taxon>Eukaryota</taxon>
        <taxon>Viridiplantae</taxon>
        <taxon>Streptophyta</taxon>
        <taxon>Embryophyta</taxon>
        <taxon>Tracheophyta</taxon>
        <taxon>Spermatophyta</taxon>
        <taxon>Magnoliopsida</taxon>
        <taxon>eudicotyledons</taxon>
        <taxon>Gunneridae</taxon>
        <taxon>Pentapetalae</taxon>
        <taxon>rosids</taxon>
        <taxon>Vitales</taxon>
        <taxon>Vitaceae</taxon>
        <taxon>Viteae</taxon>
        <taxon>Vitis</taxon>
    </lineage>
</organism>
<gene>
    <name evidence="1" type="ORF">CK203_065624</name>
</gene>
<dbReference type="EMBL" id="QGNW01000811">
    <property type="protein sequence ID" value="RVW61729.1"/>
    <property type="molecule type" value="Genomic_DNA"/>
</dbReference>
<evidence type="ECO:0008006" key="3">
    <source>
        <dbReference type="Google" id="ProtNLM"/>
    </source>
</evidence>
<reference evidence="1 2" key="1">
    <citation type="journal article" date="2018" name="PLoS Genet.">
        <title>Population sequencing reveals clonal diversity and ancestral inbreeding in the grapevine cultivar Chardonnay.</title>
        <authorList>
            <person name="Roach M.J."/>
            <person name="Johnson D.L."/>
            <person name="Bohlmann J."/>
            <person name="van Vuuren H.J."/>
            <person name="Jones S.J."/>
            <person name="Pretorius I.S."/>
            <person name="Schmidt S.A."/>
            <person name="Borneman A.R."/>
        </authorList>
    </citation>
    <scope>NUCLEOTIDE SEQUENCE [LARGE SCALE GENOMIC DNA]</scope>
    <source>
        <strain evidence="2">cv. Chardonnay</strain>
        <tissue evidence="1">Leaf</tissue>
    </source>
</reference>
<comment type="caution">
    <text evidence="1">The sequence shown here is derived from an EMBL/GenBank/DDBJ whole genome shotgun (WGS) entry which is preliminary data.</text>
</comment>
<protein>
    <recommendedName>
        <fullName evidence="3">G-patch domain-containing protein</fullName>
    </recommendedName>
</protein>
<accession>A0A438FP47</accession>